<gene>
    <name evidence="1" type="ORF">AVEN_71127_1</name>
</gene>
<reference evidence="1 2" key="1">
    <citation type="journal article" date="2019" name="Sci. Rep.">
        <title>Orb-weaving spider Araneus ventricosus genome elucidates the spidroin gene catalogue.</title>
        <authorList>
            <person name="Kono N."/>
            <person name="Nakamura H."/>
            <person name="Ohtoshi R."/>
            <person name="Moran D.A.P."/>
            <person name="Shinohara A."/>
            <person name="Yoshida Y."/>
            <person name="Fujiwara M."/>
            <person name="Mori M."/>
            <person name="Tomita M."/>
            <person name="Arakawa K."/>
        </authorList>
    </citation>
    <scope>NUCLEOTIDE SEQUENCE [LARGE SCALE GENOMIC DNA]</scope>
</reference>
<evidence type="ECO:0000313" key="2">
    <source>
        <dbReference type="Proteomes" id="UP000499080"/>
    </source>
</evidence>
<dbReference type="AlphaFoldDB" id="A0A4Y2HJM9"/>
<comment type="caution">
    <text evidence="1">The sequence shown here is derived from an EMBL/GenBank/DDBJ whole genome shotgun (WGS) entry which is preliminary data.</text>
</comment>
<protein>
    <submittedName>
        <fullName evidence="1">Uncharacterized protein</fullName>
    </submittedName>
</protein>
<dbReference type="Proteomes" id="UP000499080">
    <property type="component" value="Unassembled WGS sequence"/>
</dbReference>
<accession>A0A4Y2HJM9</accession>
<evidence type="ECO:0000313" key="1">
    <source>
        <dbReference type="EMBL" id="GBM65450.1"/>
    </source>
</evidence>
<sequence length="92" mass="10668">MDAFPVQTSQRLVAVPQHTGKWDAFESLMDHGRVHTFIPYLYLSTHRIFHHPVQNWTANSLFRDNLKRCVLESAKVPFVEASKVNFKKSAEN</sequence>
<name>A0A4Y2HJM9_ARAVE</name>
<dbReference type="EMBL" id="BGPR01001978">
    <property type="protein sequence ID" value="GBM65450.1"/>
    <property type="molecule type" value="Genomic_DNA"/>
</dbReference>
<organism evidence="1 2">
    <name type="scientific">Araneus ventricosus</name>
    <name type="common">Orbweaver spider</name>
    <name type="synonym">Epeira ventricosa</name>
    <dbReference type="NCBI Taxonomy" id="182803"/>
    <lineage>
        <taxon>Eukaryota</taxon>
        <taxon>Metazoa</taxon>
        <taxon>Ecdysozoa</taxon>
        <taxon>Arthropoda</taxon>
        <taxon>Chelicerata</taxon>
        <taxon>Arachnida</taxon>
        <taxon>Araneae</taxon>
        <taxon>Araneomorphae</taxon>
        <taxon>Entelegynae</taxon>
        <taxon>Araneoidea</taxon>
        <taxon>Araneidae</taxon>
        <taxon>Araneus</taxon>
    </lineage>
</organism>
<proteinExistence type="predicted"/>
<keyword evidence="2" id="KW-1185">Reference proteome</keyword>